<feature type="region of interest" description="Disordered" evidence="4">
    <location>
        <begin position="421"/>
        <end position="516"/>
    </location>
</feature>
<feature type="domain" description="RRM" evidence="5">
    <location>
        <begin position="36"/>
        <end position="110"/>
    </location>
</feature>
<feature type="compositionally biased region" description="Basic and acidic residues" evidence="4">
    <location>
        <begin position="471"/>
        <end position="480"/>
    </location>
</feature>
<dbReference type="RefSeq" id="XP_062702630.1">
    <property type="nucleotide sequence ID" value="XM_062846646.1"/>
</dbReference>
<feature type="compositionally biased region" description="Polar residues" evidence="4">
    <location>
        <begin position="482"/>
        <end position="511"/>
    </location>
</feature>
<proteinExistence type="predicted"/>
<dbReference type="InterPro" id="IPR012677">
    <property type="entry name" value="Nucleotide-bd_a/b_plait_sf"/>
</dbReference>
<evidence type="ECO:0000256" key="1">
    <source>
        <dbReference type="ARBA" id="ARBA00022737"/>
    </source>
</evidence>
<feature type="domain" description="RRM" evidence="5">
    <location>
        <begin position="713"/>
        <end position="809"/>
    </location>
</feature>
<evidence type="ECO:0000259" key="5">
    <source>
        <dbReference type="PROSITE" id="PS50102"/>
    </source>
</evidence>
<evidence type="ECO:0000313" key="7">
    <source>
        <dbReference type="Proteomes" id="UP000069940"/>
    </source>
</evidence>
<reference evidence="7" key="1">
    <citation type="journal article" date="2015" name="Proc. Natl. Acad. Sci. U.S.A.">
        <title>Genome sequence of the Asian Tiger mosquito, Aedes albopictus, reveals insights into its biology, genetics, and evolution.</title>
        <authorList>
            <person name="Chen X.G."/>
            <person name="Jiang X."/>
            <person name="Gu J."/>
            <person name="Xu M."/>
            <person name="Wu Y."/>
            <person name="Deng Y."/>
            <person name="Zhang C."/>
            <person name="Bonizzoni M."/>
            <person name="Dermauw W."/>
            <person name="Vontas J."/>
            <person name="Armbruster P."/>
            <person name="Huang X."/>
            <person name="Yang Y."/>
            <person name="Zhang H."/>
            <person name="He W."/>
            <person name="Peng H."/>
            <person name="Liu Y."/>
            <person name="Wu K."/>
            <person name="Chen J."/>
            <person name="Lirakis M."/>
            <person name="Topalis P."/>
            <person name="Van Leeuwen T."/>
            <person name="Hall A.B."/>
            <person name="Jiang X."/>
            <person name="Thorpe C."/>
            <person name="Mueller R.L."/>
            <person name="Sun C."/>
            <person name="Waterhouse R.M."/>
            <person name="Yan G."/>
            <person name="Tu Z.J."/>
            <person name="Fang X."/>
            <person name="James A.A."/>
        </authorList>
    </citation>
    <scope>NUCLEOTIDE SEQUENCE [LARGE SCALE GENOMIC DNA]</scope>
    <source>
        <strain evidence="7">Foshan</strain>
    </source>
</reference>
<keyword evidence="1" id="KW-0677">Repeat</keyword>
<feature type="domain" description="RRM" evidence="5">
    <location>
        <begin position="938"/>
        <end position="1013"/>
    </location>
</feature>
<dbReference type="SUPFAM" id="SSF54928">
    <property type="entry name" value="RNA-binding domain, RBD"/>
    <property type="match status" value="5"/>
</dbReference>
<sequence length="1395" mass="159113">MSRHITEEDISLDYASEPDEYESEYVQDLLLVADQFEVYIGNTGKVKFENYYRLFRQYGFIRDMTFWRTHNHLYHCRVAYRCKAEADKVIEQMNNRKFYGKRLRVWHALDRIELDYAAAIRIDDLAQDVAEEDIFDHFLTCGDIRYVVKTGFAAYVQFASASAASQALGLEMILNGDPYTLCRIAADDRIDHAQVIENTKDIKYRKPFIIVENYPELPFEDLARYKSNFDSIAPVRHFKVAPTGDQTVTLALCMDKANDRDAVISRFNGAIISDKKLKVYMAPGKARMTPAHLAKYAICKNSITVDNVRPYFKDYDVCMLFRKCGSISFLEQIENRWIICFDSPSAVSLARSFHQFMLYRRELKISPLTQESLPVSKKIQLRDPDGHIKLHTEEKKKPNVPKYGQGADDFLKDLLKNMDQKFKKDPPKAGAMESASADGTVKQQKPMPQAKPSAHPATKVKNPAAAAKKSQQTDDHKAEEPSGSSETAKQSDDNNPLTDDPDSTYSNSITVGNLPKGIEENDLRELFQPSRIKKVTLYCSKDPYYPSSCAVFEVASKADGKAILSHHHDLYRGKRVLIMHSFQRGLDFAPEKTLLLKNLPPNVNEEGIVNEVQQIFGPDSVEDVIKPTHHYAYFDFKGEQLAYKVINRLRGALMRFKIDVFQVYAKVPKTCLNLRSHDQRPIEDVRNQCGARLPDDARPSQDDKEDFGVHNAHKLFVGNIPRDTLAVDIIDYFNNFGTVIDYSPVEKKSCYLRKSAILSFMNLKHAQNAFCQQPHYLEGSKLNVHIMDCPPFSFPENDVKLMTIKFHSPFLTDDEIRNRISSAVTVVSDMRFDAFDDRANYVARYKVTQKKYPAFEALFDTQYINDEAVKFFHGYDPTPATDKEACENRFITGSGYRQQKEKYLSYINYNENLKEDMEMRTKPSKEADLPFKAFYNDYSIQINNVSMDTNLDNIRDLFLKCGDIVDYRALLLEEDNTKICFVKFKIDLSADLACTYNQRMFNGKRLLVHLARETLVAERERSVLLERLNPLSTTEDIHGAFSEIGIVKYVQKQSPFTAIVCFKDKDTMLEAVNVTSIPKSGQFIVNPCYEEYDPRLFNNFCCQEEHISYEQMRNSLRPRILPEFHQLELERQVFEFLPEEIKSHLINEIFLAREKIPGFNMRPKHQQINILKTQYQDFSQKEHFLRLTPREQEKLLDITSKLQQEYPYEEVRDQDVLPPSSKQSRMEETAPRKPDKAFAANWYSSASQEPAPMPIPPPQQSMEPLNANHVAQALPTSGLLGFPGQNLPPMGFPPQNQMFPAGGFGPGPGFQNMCPPNRPPLFQGGDGILGAPPMLGARQMGGMPGPSMGAGPGVWVQQRRAAMAYNAGPSPPIAGPGPYPPGPGPMGFQRPPYFN</sequence>
<dbReference type="GeneID" id="109400475"/>
<dbReference type="PANTHER" id="PTHR24012">
    <property type="entry name" value="RNA BINDING PROTEIN"/>
    <property type="match status" value="1"/>
</dbReference>
<dbReference type="Gene3D" id="3.30.70.330">
    <property type="match status" value="5"/>
</dbReference>
<reference evidence="6" key="2">
    <citation type="submission" date="2025-05" db="UniProtKB">
        <authorList>
            <consortium name="EnsemblMetazoa"/>
        </authorList>
    </citation>
    <scope>IDENTIFICATION</scope>
    <source>
        <strain evidence="6">Foshan</strain>
    </source>
</reference>
<evidence type="ECO:0000313" key="6">
    <source>
        <dbReference type="EnsemblMetazoa" id="AALFPA23_003638.P4127"/>
    </source>
</evidence>
<evidence type="ECO:0000256" key="4">
    <source>
        <dbReference type="SAM" id="MobiDB-lite"/>
    </source>
</evidence>
<protein>
    <recommendedName>
        <fullName evidence="5">RRM domain-containing protein</fullName>
    </recommendedName>
</protein>
<evidence type="ECO:0000256" key="3">
    <source>
        <dbReference type="PROSITE-ProRule" id="PRU00176"/>
    </source>
</evidence>
<feature type="region of interest" description="Disordered" evidence="4">
    <location>
        <begin position="1366"/>
        <end position="1395"/>
    </location>
</feature>
<feature type="region of interest" description="Disordered" evidence="4">
    <location>
        <begin position="1207"/>
        <end position="1237"/>
    </location>
</feature>
<dbReference type="Proteomes" id="UP000069940">
    <property type="component" value="Unassembled WGS sequence"/>
</dbReference>
<evidence type="ECO:0000256" key="2">
    <source>
        <dbReference type="ARBA" id="ARBA00022884"/>
    </source>
</evidence>
<dbReference type="InterPro" id="IPR035979">
    <property type="entry name" value="RBD_domain_sf"/>
</dbReference>
<dbReference type="CDD" id="cd00590">
    <property type="entry name" value="RRM_SF"/>
    <property type="match status" value="3"/>
</dbReference>
<dbReference type="InterPro" id="IPR000504">
    <property type="entry name" value="RRM_dom"/>
</dbReference>
<organism evidence="6 7">
    <name type="scientific">Aedes albopictus</name>
    <name type="common">Asian tiger mosquito</name>
    <name type="synonym">Stegomyia albopicta</name>
    <dbReference type="NCBI Taxonomy" id="7160"/>
    <lineage>
        <taxon>Eukaryota</taxon>
        <taxon>Metazoa</taxon>
        <taxon>Ecdysozoa</taxon>
        <taxon>Arthropoda</taxon>
        <taxon>Hexapoda</taxon>
        <taxon>Insecta</taxon>
        <taxon>Pterygota</taxon>
        <taxon>Neoptera</taxon>
        <taxon>Endopterygota</taxon>
        <taxon>Diptera</taxon>
        <taxon>Nematocera</taxon>
        <taxon>Culicoidea</taxon>
        <taxon>Culicidae</taxon>
        <taxon>Culicinae</taxon>
        <taxon>Aedini</taxon>
        <taxon>Aedes</taxon>
        <taxon>Stegomyia</taxon>
    </lineage>
</organism>
<accession>A0ABM1XWZ1</accession>
<name>A0ABM1XWZ1_AEDAL</name>
<feature type="compositionally biased region" description="Pro residues" evidence="4">
    <location>
        <begin position="1369"/>
        <end position="1384"/>
    </location>
</feature>
<dbReference type="EnsemblMetazoa" id="AALFPA23_003638.R4127">
    <property type="protein sequence ID" value="AALFPA23_003638.P4127"/>
    <property type="gene ID" value="AALFPA23_003638"/>
</dbReference>
<dbReference type="SMART" id="SM00360">
    <property type="entry name" value="RRM"/>
    <property type="match status" value="8"/>
</dbReference>
<keyword evidence="7" id="KW-1185">Reference proteome</keyword>
<dbReference type="Pfam" id="PF00076">
    <property type="entry name" value="RRM_1"/>
    <property type="match status" value="1"/>
</dbReference>
<dbReference type="PROSITE" id="PS50102">
    <property type="entry name" value="RRM"/>
    <property type="match status" value="3"/>
</dbReference>
<keyword evidence="2 3" id="KW-0694">RNA-binding</keyword>
<feature type="compositionally biased region" description="Basic and acidic residues" evidence="4">
    <location>
        <begin position="1224"/>
        <end position="1236"/>
    </location>
</feature>